<dbReference type="EMBL" id="WHWB01033843">
    <property type="protein sequence ID" value="KAJ7416270.1"/>
    <property type="molecule type" value="Genomic_DNA"/>
</dbReference>
<name>A0ABQ9D736_9PASS</name>
<comment type="caution">
    <text evidence="1">The sequence shown here is derived from an EMBL/GenBank/DDBJ whole genome shotgun (WGS) entry which is preliminary data.</text>
</comment>
<accession>A0ABQ9D736</accession>
<gene>
    <name evidence="1" type="ORF">WISP_72699</name>
</gene>
<proteinExistence type="predicted"/>
<organism evidence="1 2">
    <name type="scientific">Willisornis vidua</name>
    <name type="common">Xingu scale-backed antbird</name>
    <dbReference type="NCBI Taxonomy" id="1566151"/>
    <lineage>
        <taxon>Eukaryota</taxon>
        <taxon>Metazoa</taxon>
        <taxon>Chordata</taxon>
        <taxon>Craniata</taxon>
        <taxon>Vertebrata</taxon>
        <taxon>Euteleostomi</taxon>
        <taxon>Archelosauria</taxon>
        <taxon>Archosauria</taxon>
        <taxon>Dinosauria</taxon>
        <taxon>Saurischia</taxon>
        <taxon>Theropoda</taxon>
        <taxon>Coelurosauria</taxon>
        <taxon>Aves</taxon>
        <taxon>Neognathae</taxon>
        <taxon>Neoaves</taxon>
        <taxon>Telluraves</taxon>
        <taxon>Australaves</taxon>
        <taxon>Passeriformes</taxon>
        <taxon>Thamnophilidae</taxon>
        <taxon>Willisornis</taxon>
    </lineage>
</organism>
<evidence type="ECO:0000313" key="1">
    <source>
        <dbReference type="EMBL" id="KAJ7416270.1"/>
    </source>
</evidence>
<evidence type="ECO:0000313" key="2">
    <source>
        <dbReference type="Proteomes" id="UP001145742"/>
    </source>
</evidence>
<protein>
    <submittedName>
        <fullName evidence="1">Uncharacterized protein</fullName>
    </submittedName>
</protein>
<keyword evidence="2" id="KW-1185">Reference proteome</keyword>
<reference evidence="1" key="1">
    <citation type="submission" date="2019-10" db="EMBL/GenBank/DDBJ databases">
        <authorList>
            <person name="Soares A.E.R."/>
            <person name="Aleixo A."/>
            <person name="Schneider P."/>
            <person name="Miyaki C.Y."/>
            <person name="Schneider M.P."/>
            <person name="Mello C."/>
            <person name="Vasconcelos A.T.R."/>
        </authorList>
    </citation>
    <scope>NUCLEOTIDE SEQUENCE</scope>
    <source>
        <tissue evidence="1">Muscle</tissue>
    </source>
</reference>
<sequence length="160" mass="18455">MPQYKMYIIKSLQCLQWTVAKMMKGHKGNTYKEHLRSLGFFSLEKRRLRCDLIAADTLLKVGNAGRGADFLSLETSSRTQGNEMKLHQGKFRLDIRKRFFTGRLVGHWNRFPREVITAPSLSEFKKHLNDSLSLIFRQSCEEQGAGLDDPYGFLPTQVTQ</sequence>
<dbReference type="Proteomes" id="UP001145742">
    <property type="component" value="Unassembled WGS sequence"/>
</dbReference>